<evidence type="ECO:0000256" key="1">
    <source>
        <dbReference type="SAM" id="MobiDB-lite"/>
    </source>
</evidence>
<reference evidence="2 3" key="1">
    <citation type="submission" date="2019-01" db="EMBL/GenBank/DDBJ databases">
        <authorList>
            <person name="Chen W.-M."/>
        </authorList>
    </citation>
    <scope>NUCLEOTIDE SEQUENCE [LARGE SCALE GENOMIC DNA]</scope>
    <source>
        <strain evidence="2 3">TLA-22</strain>
    </source>
</reference>
<dbReference type="SUPFAM" id="SSF69318">
    <property type="entry name" value="Integrin alpha N-terminal domain"/>
    <property type="match status" value="1"/>
</dbReference>
<keyword evidence="3" id="KW-1185">Reference proteome</keyword>
<organism evidence="2 3">
    <name type="scientific">Sphingobium algorifonticola</name>
    <dbReference type="NCBI Taxonomy" id="2008318"/>
    <lineage>
        <taxon>Bacteria</taxon>
        <taxon>Pseudomonadati</taxon>
        <taxon>Pseudomonadota</taxon>
        <taxon>Alphaproteobacteria</taxon>
        <taxon>Sphingomonadales</taxon>
        <taxon>Sphingomonadaceae</taxon>
        <taxon>Sphingobium</taxon>
    </lineage>
</organism>
<gene>
    <name evidence="2" type="ORF">ENE74_13120</name>
</gene>
<feature type="region of interest" description="Disordered" evidence="1">
    <location>
        <begin position="48"/>
        <end position="70"/>
    </location>
</feature>
<dbReference type="Proteomes" id="UP000282977">
    <property type="component" value="Unassembled WGS sequence"/>
</dbReference>
<dbReference type="EMBL" id="RZUL01000004">
    <property type="protein sequence ID" value="RVT40359.1"/>
    <property type="molecule type" value="Genomic_DNA"/>
</dbReference>
<feature type="compositionally biased region" description="Low complexity" evidence="1">
    <location>
        <begin position="9"/>
        <end position="20"/>
    </location>
</feature>
<dbReference type="AlphaFoldDB" id="A0A437J601"/>
<dbReference type="OrthoDB" id="8595012at2"/>
<name>A0A437J601_9SPHN</name>
<sequence>MAAPTGVVSTTAPSAAATTQRAAPSTDAAIFLAAGFKRRGNTWRSDCDDPGTATYTPGAIESRSDINGDGRPDAIVTEGGTYCYGNTGTAFWIVSQQSDGRWTLVTRQTGIAEFLKTRGLNGWPDLLVGGPGFCFPVLRWNGSAYMPNRKEYQGKPCK</sequence>
<evidence type="ECO:0000313" key="2">
    <source>
        <dbReference type="EMBL" id="RVT40359.1"/>
    </source>
</evidence>
<dbReference type="InterPro" id="IPR028994">
    <property type="entry name" value="Integrin_alpha_N"/>
</dbReference>
<evidence type="ECO:0000313" key="3">
    <source>
        <dbReference type="Proteomes" id="UP000282977"/>
    </source>
</evidence>
<proteinExistence type="predicted"/>
<comment type="caution">
    <text evidence="2">The sequence shown here is derived from an EMBL/GenBank/DDBJ whole genome shotgun (WGS) entry which is preliminary data.</text>
</comment>
<protein>
    <submittedName>
        <fullName evidence="2">VCBS repeat-containing protein</fullName>
    </submittedName>
</protein>
<accession>A0A437J601</accession>
<feature type="region of interest" description="Disordered" evidence="1">
    <location>
        <begin position="1"/>
        <end position="20"/>
    </location>
</feature>